<reference evidence="2 3" key="1">
    <citation type="submission" date="2020-02" db="EMBL/GenBank/DDBJ databases">
        <title>Rhodobacter algicola sp. nov., isolated from microalga culture.</title>
        <authorList>
            <person name="Park C.-Y."/>
        </authorList>
    </citation>
    <scope>NUCLEOTIDE SEQUENCE [LARGE SCALE GENOMIC DNA]</scope>
    <source>
        <strain evidence="2 3">ETT8</strain>
    </source>
</reference>
<dbReference type="Proteomes" id="UP000481421">
    <property type="component" value="Unassembled WGS sequence"/>
</dbReference>
<dbReference type="InterPro" id="IPR006175">
    <property type="entry name" value="YjgF/YER057c/UK114"/>
</dbReference>
<accession>A0A6B3RQQ4</accession>
<comment type="similarity">
    <text evidence="1">Belongs to the RutC family.</text>
</comment>
<dbReference type="Gene3D" id="3.30.1330.40">
    <property type="entry name" value="RutC-like"/>
    <property type="match status" value="1"/>
</dbReference>
<dbReference type="Pfam" id="PF01042">
    <property type="entry name" value="Ribonuc_L-PSP"/>
    <property type="match status" value="1"/>
</dbReference>
<dbReference type="PROSITE" id="PS01094">
    <property type="entry name" value="UPF0076"/>
    <property type="match status" value="1"/>
</dbReference>
<dbReference type="InterPro" id="IPR035959">
    <property type="entry name" value="RutC-like_sf"/>
</dbReference>
<protein>
    <submittedName>
        <fullName evidence="2">RidA family protein</fullName>
    </submittedName>
</protein>
<gene>
    <name evidence="2" type="ORF">G3572_19890</name>
</gene>
<dbReference type="SUPFAM" id="SSF55298">
    <property type="entry name" value="YjgF-like"/>
    <property type="match status" value="1"/>
</dbReference>
<dbReference type="CDD" id="cd06150">
    <property type="entry name" value="YjgF_YER057c_UK114_like_2"/>
    <property type="match status" value="1"/>
</dbReference>
<keyword evidence="3" id="KW-1185">Reference proteome</keyword>
<evidence type="ECO:0000313" key="2">
    <source>
        <dbReference type="EMBL" id="NEX48470.1"/>
    </source>
</evidence>
<organism evidence="2 3">
    <name type="scientific">Pseudotabrizicola algicola</name>
    <dbReference type="NCBI Taxonomy" id="2709381"/>
    <lineage>
        <taxon>Bacteria</taxon>
        <taxon>Pseudomonadati</taxon>
        <taxon>Pseudomonadota</taxon>
        <taxon>Alphaproteobacteria</taxon>
        <taxon>Rhodobacterales</taxon>
        <taxon>Paracoccaceae</taxon>
        <taxon>Pseudotabrizicola</taxon>
    </lineage>
</organism>
<name>A0A6B3RQQ4_9RHOB</name>
<sequence>MITRRDRTPIMHRSVEYADVIYFGGVLADELKGASMRAQTTQVCAKLDKFLAEAGTDKTKLISATLFITDMNLKQEMNDVWTSWLDAQDLPARATIGVSDLGQDVLIEIVVTAAR</sequence>
<dbReference type="InterPro" id="IPR035709">
    <property type="entry name" value="YoaB-like"/>
</dbReference>
<dbReference type="InterPro" id="IPR019897">
    <property type="entry name" value="RidA_CS"/>
</dbReference>
<dbReference type="RefSeq" id="WP_011578811.1">
    <property type="nucleotide sequence ID" value="NZ_JAAIKE010000011.1"/>
</dbReference>
<dbReference type="AlphaFoldDB" id="A0A6B3RQQ4"/>
<dbReference type="PANTHER" id="PTHR47328:SF1">
    <property type="entry name" value="RUTC FAMILY PROTEIN YOAB"/>
    <property type="match status" value="1"/>
</dbReference>
<evidence type="ECO:0000313" key="3">
    <source>
        <dbReference type="Proteomes" id="UP000481421"/>
    </source>
</evidence>
<evidence type="ECO:0000256" key="1">
    <source>
        <dbReference type="ARBA" id="ARBA00010552"/>
    </source>
</evidence>
<dbReference type="PANTHER" id="PTHR47328">
    <property type="match status" value="1"/>
</dbReference>
<proteinExistence type="inferred from homology"/>
<dbReference type="EMBL" id="JAAIKE010000011">
    <property type="protein sequence ID" value="NEX48470.1"/>
    <property type="molecule type" value="Genomic_DNA"/>
</dbReference>
<comment type="caution">
    <text evidence="2">The sequence shown here is derived from an EMBL/GenBank/DDBJ whole genome shotgun (WGS) entry which is preliminary data.</text>
</comment>